<comment type="caution">
    <text evidence="1">The sequence shown here is derived from an EMBL/GenBank/DDBJ whole genome shotgun (WGS) entry which is preliminary data.</text>
</comment>
<protein>
    <submittedName>
        <fullName evidence="1">Uncharacterized protein</fullName>
    </submittedName>
</protein>
<evidence type="ECO:0000313" key="2">
    <source>
        <dbReference type="Proteomes" id="UP000005463"/>
    </source>
</evidence>
<evidence type="ECO:0000313" key="1">
    <source>
        <dbReference type="EMBL" id="EDT05192.1"/>
    </source>
</evidence>
<dbReference type="Proteomes" id="UP000005463">
    <property type="component" value="Unassembled WGS sequence"/>
</dbReference>
<accession>B1FBB0</accession>
<organism evidence="1 2">
    <name type="scientific">Burkholderia ambifaria IOP40-10</name>
    <dbReference type="NCBI Taxonomy" id="396596"/>
    <lineage>
        <taxon>Bacteria</taxon>
        <taxon>Pseudomonadati</taxon>
        <taxon>Pseudomonadota</taxon>
        <taxon>Betaproteobacteria</taxon>
        <taxon>Burkholderiales</taxon>
        <taxon>Burkholderiaceae</taxon>
        <taxon>Burkholderia</taxon>
        <taxon>Burkholderia cepacia complex</taxon>
    </lineage>
</organism>
<proteinExistence type="predicted"/>
<dbReference type="PATRIC" id="fig|396596.7.peg.6629"/>
<reference evidence="1 2" key="1">
    <citation type="submission" date="2008-03" db="EMBL/GenBank/DDBJ databases">
        <title>Sequencing of the draft genome and assembly of Burkholderia ambifaria IOP40-10.</title>
        <authorList>
            <consortium name="US DOE Joint Genome Institute (JGI-PGF)"/>
            <person name="Copeland A."/>
            <person name="Lucas S."/>
            <person name="Lapidus A."/>
            <person name="Glavina del Rio T."/>
            <person name="Dalin E."/>
            <person name="Tice H."/>
            <person name="Bruce D."/>
            <person name="Goodwin L."/>
            <person name="Pitluck S."/>
            <person name="Larimer F."/>
            <person name="Land M.L."/>
            <person name="Hauser L."/>
            <person name="Tiedje J."/>
            <person name="Richardson P."/>
        </authorList>
    </citation>
    <scope>NUCLEOTIDE SEQUENCE [LARGE SCALE GENOMIC DNA]</scope>
    <source>
        <strain evidence="1 2">IOP40-10</strain>
    </source>
</reference>
<sequence>MPPELYAIVRGLNSIARQHGQWIGVNLQGGSPKTVRVELDRLMSALEVERRFYDALLSVESMAIGRGGATRQAHDRRVAKRAVVTRDIDYLGEERKALERLSAGLPVDAPSVAPSARASAWSQGRAFAERAVGAVSMRLRRRFPVRAACGDDTVDVSGVLPIQATALEHVTKPTAWQRAGAWGSHWLVHAGIQAVSKICGTLTSVALQHLPDTPGCIGGYFMVPLAAGASGAYVGWRLAGYVGDEDPGRRRVWAAVLSGAAGLCSVAELMADQPTACPIVIGGAMQHVVISWIEPLLSGALRDCGPRPVSSESVWTSLTPLAGSAGSVLTRAPLVVTRPVGSWVNALVVDLVGAIGHSAGDTAFRFWIVRRDVNAPREVFVHRAWLRWPDREDVLVPATASTAMSAMQILVARALEQGMRPGISMSEPGYPIASMTMSAIAHDLLHQPLVLCESVRMRSRPNASPVVEIGMTYRQSGEDNV</sequence>
<name>B1FBB0_9BURK</name>
<gene>
    <name evidence="1" type="ORF">BamIOP4010DRAFT_1319</name>
</gene>
<dbReference type="AlphaFoldDB" id="B1FBB0"/>
<dbReference type="EMBL" id="ABLC01000018">
    <property type="protein sequence ID" value="EDT05192.1"/>
    <property type="molecule type" value="Genomic_DNA"/>
</dbReference>